<dbReference type="OrthoDB" id="1737003at2"/>
<organism evidence="1 2">
    <name type="scientific">Anaerobacterium chartisolvens</name>
    <dbReference type="NCBI Taxonomy" id="1297424"/>
    <lineage>
        <taxon>Bacteria</taxon>
        <taxon>Bacillati</taxon>
        <taxon>Bacillota</taxon>
        <taxon>Clostridia</taxon>
        <taxon>Eubacteriales</taxon>
        <taxon>Oscillospiraceae</taxon>
        <taxon>Anaerobacterium</taxon>
    </lineage>
</organism>
<dbReference type="GO" id="GO:0016740">
    <property type="term" value="F:transferase activity"/>
    <property type="evidence" value="ECO:0007669"/>
    <property type="project" value="UniProtKB-KW"/>
</dbReference>
<evidence type="ECO:0000313" key="1">
    <source>
        <dbReference type="EMBL" id="RCX12555.1"/>
    </source>
</evidence>
<reference evidence="1 2" key="1">
    <citation type="submission" date="2018-07" db="EMBL/GenBank/DDBJ databases">
        <title>Genomic Encyclopedia of Type Strains, Phase IV (KMG-IV): sequencing the most valuable type-strain genomes for metagenomic binning, comparative biology and taxonomic classification.</title>
        <authorList>
            <person name="Goeker M."/>
        </authorList>
    </citation>
    <scope>NUCLEOTIDE SEQUENCE [LARGE SCALE GENOMIC DNA]</scope>
    <source>
        <strain evidence="1 2">DSM 27016</strain>
    </source>
</reference>
<dbReference type="EMBL" id="QPJT01000021">
    <property type="protein sequence ID" value="RCX12555.1"/>
    <property type="molecule type" value="Genomic_DNA"/>
</dbReference>
<dbReference type="AlphaFoldDB" id="A0A369ATZ7"/>
<keyword evidence="2" id="KW-1185">Reference proteome</keyword>
<keyword evidence="1" id="KW-0808">Transferase</keyword>
<proteinExistence type="predicted"/>
<dbReference type="InterPro" id="IPR039498">
    <property type="entry name" value="NTP_transf_5"/>
</dbReference>
<dbReference type="Pfam" id="PF14907">
    <property type="entry name" value="NTP_transf_5"/>
    <property type="match status" value="1"/>
</dbReference>
<accession>A0A369ATZ7</accession>
<dbReference type="RefSeq" id="WP_114298918.1">
    <property type="nucleotide sequence ID" value="NZ_QPJT01000021.1"/>
</dbReference>
<protein>
    <submittedName>
        <fullName evidence="1">Putative nucleotidyltransferase-like protein</fullName>
    </submittedName>
</protein>
<evidence type="ECO:0000313" key="2">
    <source>
        <dbReference type="Proteomes" id="UP000253034"/>
    </source>
</evidence>
<dbReference type="Proteomes" id="UP000253034">
    <property type="component" value="Unassembled WGS sequence"/>
</dbReference>
<dbReference type="Gene3D" id="3.30.460.40">
    <property type="match status" value="1"/>
</dbReference>
<sequence>MPLTVKELSKERQLVLLCSRGVLNEQHISEIKEIMEGRLDWKEILYQGITHRTLNIMYYHLSKLGLAGKVEEEVLKAMKTQSKVYAIRNKSYFAEIAEIFKKLHEAGIRVAILKGNFLASKVYPSVETRTFNDLDFLIDVRDGDKIVKILEDLGYIQGEVDEKGDIIPSTRKQKMLQQLASNELQECLKKSDNPFTPMFQVDLNFDVLWKGNCPCKIDTPELLERAVEVDIDGARTYILDYEDFLVQLACHLYKEAALLHWINDLRDLKIYKFADILMFVEKYSSEINWDKLVSFCKRVGCEKIVYYAFYYVNLMYGEVIPQNVMAQLEPENKDYLDEYGIENQKPAKWEFDFFTRMFETCRVLEISEDMMSGTDRFWSTKKNS</sequence>
<comment type="caution">
    <text evidence="1">The sequence shown here is derived from an EMBL/GenBank/DDBJ whole genome shotgun (WGS) entry which is preliminary data.</text>
</comment>
<name>A0A369ATZ7_9FIRM</name>
<gene>
    <name evidence="1" type="ORF">DFR58_12159</name>
</gene>